<dbReference type="EC" id="3.5.1.28" evidence="4"/>
<evidence type="ECO:0000256" key="2">
    <source>
        <dbReference type="SAM" id="SignalP"/>
    </source>
</evidence>
<proteinExistence type="predicted"/>
<accession>A0A0M2HBZ2</accession>
<evidence type="ECO:0000313" key="4">
    <source>
        <dbReference type="EMBL" id="KJL41717.1"/>
    </source>
</evidence>
<dbReference type="GO" id="GO:0008745">
    <property type="term" value="F:N-acetylmuramoyl-L-alanine amidase activity"/>
    <property type="evidence" value="ECO:0007669"/>
    <property type="project" value="UniProtKB-EC"/>
</dbReference>
<dbReference type="Gene3D" id="3.40.710.10">
    <property type="entry name" value="DD-peptidase/beta-lactamase superfamily"/>
    <property type="match status" value="1"/>
</dbReference>
<evidence type="ECO:0000259" key="3">
    <source>
        <dbReference type="Pfam" id="PF13354"/>
    </source>
</evidence>
<feature type="signal peptide" evidence="2">
    <location>
        <begin position="1"/>
        <end position="20"/>
    </location>
</feature>
<dbReference type="GO" id="GO:0008800">
    <property type="term" value="F:beta-lactamase activity"/>
    <property type="evidence" value="ECO:0007669"/>
    <property type="project" value="InterPro"/>
</dbReference>
<name>A0A0M2HBZ2_9MICO</name>
<evidence type="ECO:0000313" key="5">
    <source>
        <dbReference type="Proteomes" id="UP000033956"/>
    </source>
</evidence>
<dbReference type="Proteomes" id="UP000033956">
    <property type="component" value="Unassembled WGS sequence"/>
</dbReference>
<keyword evidence="5" id="KW-1185">Reference proteome</keyword>
<organism evidence="4 5">
    <name type="scientific">Microbacterium terrae</name>
    <dbReference type="NCBI Taxonomy" id="69369"/>
    <lineage>
        <taxon>Bacteria</taxon>
        <taxon>Bacillati</taxon>
        <taxon>Actinomycetota</taxon>
        <taxon>Actinomycetes</taxon>
        <taxon>Micrococcales</taxon>
        <taxon>Microbacteriaceae</taxon>
        <taxon>Microbacterium</taxon>
    </lineage>
</organism>
<dbReference type="InterPro" id="IPR007253">
    <property type="entry name" value="Cell_wall-bd_2"/>
</dbReference>
<dbReference type="Pfam" id="PF13354">
    <property type="entry name" value="Beta-lactamase2"/>
    <property type="match status" value="1"/>
</dbReference>
<dbReference type="STRING" id="92835.RS81_01302"/>
<dbReference type="GO" id="GO:0046677">
    <property type="term" value="P:response to antibiotic"/>
    <property type="evidence" value="ECO:0007669"/>
    <property type="project" value="InterPro"/>
</dbReference>
<dbReference type="EMBL" id="JYIZ01000043">
    <property type="protein sequence ID" value="KJL41717.1"/>
    <property type="molecule type" value="Genomic_DNA"/>
</dbReference>
<dbReference type="InterPro" id="IPR045155">
    <property type="entry name" value="Beta-lactam_cat"/>
</dbReference>
<dbReference type="GO" id="GO:0030655">
    <property type="term" value="P:beta-lactam antibiotic catabolic process"/>
    <property type="evidence" value="ECO:0007669"/>
    <property type="project" value="InterPro"/>
</dbReference>
<feature type="compositionally biased region" description="Pro residues" evidence="1">
    <location>
        <begin position="85"/>
        <end position="104"/>
    </location>
</feature>
<keyword evidence="4" id="KW-0378">Hydrolase</keyword>
<reference evidence="4 5" key="1">
    <citation type="submission" date="2015-02" db="EMBL/GenBank/DDBJ databases">
        <title>Draft genome sequences of ten Microbacterium spp. with emphasis on heavy metal contaminated environments.</title>
        <authorList>
            <person name="Corretto E."/>
        </authorList>
    </citation>
    <scope>NUCLEOTIDE SEQUENCE [LARGE SCALE GENOMIC DNA]</scope>
    <source>
        <strain evidence="4 5">DSM 12510</strain>
    </source>
</reference>
<gene>
    <name evidence="4" type="primary">lytC</name>
    <name evidence="4" type="ORF">RS81_01302</name>
</gene>
<sequence>MRAGALLLAVAMLVSMTDTAADAAVPDPTPSATADAPIETADAPDEGATPEPTQGVGVVPSPAVSPTASVSPTPSVSPTASATPTPHPPTVTPSPTPTPTPTEAPIPDGDDEETNADSGIGARALAVAPALPAAGRLSGSDRFGTAIAVSRGGFPSGADTVVVASGYAAVDGVLAAALAARKAAPVLYTKQSSVTAATLTEIERLGPTTILVVDTGGSVSTTALANLRSTGASVVRYPSGSATAISQTILVEDGATFDTVYLAGVAGTADGPIAISAAAGTRSGALIVDGKVSAVHSTTVRALREVEARRIVILGGSTVSSGYEASLKSAGFTVERRRASSAHSLSAAVAAETKGVKRAIVTNPVATNDTAVAAALAAVNRQPLFYSIQPCVPDDVRSAIARTGATVTAVGGTASIGGSVLSNTSCTTEKANRERSLRAAISTTMSKYAGSFTVTVRELGGLSLVASVGGTSAREPASMMKLYAAWAALKRVDQGRASLDTKLASGMTVRTCIHVMIHVSDNYCHTDLVHWIGIPTLNSMIRSAGFTGSRYGSVPKGTSVLYAGNRATTNDLSRFVGMLEKGQLLSAASTERLLGLMELQIWRSRIASGIPPGVNQASKPGALWIASGLTQSDTAVVYGPTSTYAISIIGLDGPSRAALRAISRTVYEKLNGSFGAAASYPVQQMVTTKSTSVRSSPGGATVSTARSGTPIEVIDAVRDWYLVRWGSSERYIHLSALRNR</sequence>
<dbReference type="SUPFAM" id="SSF56601">
    <property type="entry name" value="beta-lactamase/transpeptidase-like"/>
    <property type="match status" value="1"/>
</dbReference>
<dbReference type="AlphaFoldDB" id="A0A0M2HBZ2"/>
<dbReference type="InterPro" id="IPR012338">
    <property type="entry name" value="Beta-lactam/transpept-like"/>
</dbReference>
<dbReference type="PATRIC" id="fig|92835.4.peg.1320"/>
<protein>
    <submittedName>
        <fullName evidence="4">N-acetylmuramoyl-L-alanine amidase LytC</fullName>
        <ecNumber evidence="4">3.5.1.28</ecNumber>
    </submittedName>
</protein>
<feature type="chain" id="PRO_5039344011" evidence="2">
    <location>
        <begin position="21"/>
        <end position="740"/>
    </location>
</feature>
<feature type="compositionally biased region" description="Low complexity" evidence="1">
    <location>
        <begin position="24"/>
        <end position="37"/>
    </location>
</feature>
<dbReference type="Pfam" id="PF04122">
    <property type="entry name" value="CW_binding_2"/>
    <property type="match status" value="1"/>
</dbReference>
<feature type="compositionally biased region" description="Low complexity" evidence="1">
    <location>
        <begin position="58"/>
        <end position="84"/>
    </location>
</feature>
<dbReference type="PANTHER" id="PTHR35333">
    <property type="entry name" value="BETA-LACTAMASE"/>
    <property type="match status" value="1"/>
</dbReference>
<evidence type="ECO:0000256" key="1">
    <source>
        <dbReference type="SAM" id="MobiDB-lite"/>
    </source>
</evidence>
<feature type="domain" description="Beta-lactamase class A catalytic" evidence="3">
    <location>
        <begin position="457"/>
        <end position="648"/>
    </location>
</feature>
<dbReference type="InterPro" id="IPR000871">
    <property type="entry name" value="Beta-lactam_class-A"/>
</dbReference>
<feature type="region of interest" description="Disordered" evidence="1">
    <location>
        <begin position="24"/>
        <end position="117"/>
    </location>
</feature>
<dbReference type="PANTHER" id="PTHR35333:SF3">
    <property type="entry name" value="BETA-LACTAMASE-TYPE TRANSPEPTIDASE FOLD CONTAINING PROTEIN"/>
    <property type="match status" value="1"/>
</dbReference>
<keyword evidence="2" id="KW-0732">Signal</keyword>
<comment type="caution">
    <text evidence="4">The sequence shown here is derived from an EMBL/GenBank/DDBJ whole genome shotgun (WGS) entry which is preliminary data.</text>
</comment>